<evidence type="ECO:0000313" key="3">
    <source>
        <dbReference type="EMBL" id="WUV45757.1"/>
    </source>
</evidence>
<name>A0ABZ1YV34_9NOCA</name>
<feature type="domain" description="Recombinase" evidence="2">
    <location>
        <begin position="1"/>
        <end position="100"/>
    </location>
</feature>
<proteinExistence type="predicted"/>
<organism evidence="3 4">
    <name type="scientific">Nocardia vinacea</name>
    <dbReference type="NCBI Taxonomy" id="96468"/>
    <lineage>
        <taxon>Bacteria</taxon>
        <taxon>Bacillati</taxon>
        <taxon>Actinomycetota</taxon>
        <taxon>Actinomycetes</taxon>
        <taxon>Mycobacteriales</taxon>
        <taxon>Nocardiaceae</taxon>
        <taxon>Nocardia</taxon>
    </lineage>
</organism>
<evidence type="ECO:0000313" key="4">
    <source>
        <dbReference type="Proteomes" id="UP001432062"/>
    </source>
</evidence>
<feature type="compositionally biased region" description="Polar residues" evidence="1">
    <location>
        <begin position="149"/>
        <end position="158"/>
    </location>
</feature>
<dbReference type="RefSeq" id="WP_327098958.1">
    <property type="nucleotide sequence ID" value="NZ_CP109149.1"/>
</dbReference>
<dbReference type="Proteomes" id="UP001432062">
    <property type="component" value="Chromosome"/>
</dbReference>
<feature type="compositionally biased region" description="Polar residues" evidence="1">
    <location>
        <begin position="130"/>
        <end position="141"/>
    </location>
</feature>
<dbReference type="Pfam" id="PF07508">
    <property type="entry name" value="Recombinase"/>
    <property type="match status" value="1"/>
</dbReference>
<gene>
    <name evidence="3" type="ORF">OG563_42865</name>
</gene>
<dbReference type="Gene3D" id="3.90.1750.20">
    <property type="entry name" value="Putative Large Serine Recombinase, Chain B, Domain 2"/>
    <property type="match status" value="1"/>
</dbReference>
<reference evidence="3" key="1">
    <citation type="submission" date="2022-10" db="EMBL/GenBank/DDBJ databases">
        <title>The complete genomes of actinobacterial strains from the NBC collection.</title>
        <authorList>
            <person name="Joergensen T.S."/>
            <person name="Alvarez Arevalo M."/>
            <person name="Sterndorff E.B."/>
            <person name="Faurdal D."/>
            <person name="Vuksanovic O."/>
            <person name="Mourched A.-S."/>
            <person name="Charusanti P."/>
            <person name="Shaw S."/>
            <person name="Blin K."/>
            <person name="Weber T."/>
        </authorList>
    </citation>
    <scope>NUCLEOTIDE SEQUENCE</scope>
    <source>
        <strain evidence="3">NBC_01482</strain>
    </source>
</reference>
<keyword evidence="4" id="KW-1185">Reference proteome</keyword>
<feature type="region of interest" description="Disordered" evidence="1">
    <location>
        <begin position="128"/>
        <end position="158"/>
    </location>
</feature>
<dbReference type="EMBL" id="CP109441">
    <property type="protein sequence ID" value="WUV45757.1"/>
    <property type="molecule type" value="Genomic_DNA"/>
</dbReference>
<evidence type="ECO:0000259" key="2">
    <source>
        <dbReference type="PROSITE" id="PS51737"/>
    </source>
</evidence>
<dbReference type="InterPro" id="IPR011109">
    <property type="entry name" value="DNA_bind_recombinase_dom"/>
</dbReference>
<protein>
    <submittedName>
        <fullName evidence="3">Recombinase family protein</fullName>
    </submittedName>
</protein>
<dbReference type="PROSITE" id="PS51737">
    <property type="entry name" value="RECOMBINASE_DNA_BIND"/>
    <property type="match status" value="1"/>
</dbReference>
<dbReference type="InterPro" id="IPR038109">
    <property type="entry name" value="DNA_bind_recomb_sf"/>
</dbReference>
<evidence type="ECO:0000256" key="1">
    <source>
        <dbReference type="SAM" id="MobiDB-lite"/>
    </source>
</evidence>
<accession>A0ABZ1YV34</accession>
<sequence length="158" mass="17804">MCPSAHDRKRNSHRAGAAWSKSAVRAILGNPRYTGHEVWNKQRKQESLIDVDDVALGHDTRLAWNAKTDWVHSDQPVHDPIITKDTFEQVQARFASRSPRSPRAVVRRTHPYAFKGLMRHDTCGRRCRETGSTARPSTVPLSTGIRPPTVSNTPPMSF</sequence>